<keyword evidence="5 6" id="KW-0472">Membrane</keyword>
<feature type="transmembrane region" description="Helical" evidence="6">
    <location>
        <begin position="92"/>
        <end position="115"/>
    </location>
</feature>
<feature type="transmembrane region" description="Helical" evidence="6">
    <location>
        <begin position="340"/>
        <end position="362"/>
    </location>
</feature>
<dbReference type="EMBL" id="DTMF01000055">
    <property type="protein sequence ID" value="HGF33160.1"/>
    <property type="molecule type" value="Genomic_DNA"/>
</dbReference>
<feature type="transmembrane region" description="Helical" evidence="6">
    <location>
        <begin position="298"/>
        <end position="320"/>
    </location>
</feature>
<protein>
    <submittedName>
        <fullName evidence="7">Polysaccharide biosynthesis protein</fullName>
    </submittedName>
</protein>
<dbReference type="GO" id="GO:0005886">
    <property type="term" value="C:plasma membrane"/>
    <property type="evidence" value="ECO:0007669"/>
    <property type="project" value="UniProtKB-SubCell"/>
</dbReference>
<feature type="transmembrane region" description="Helical" evidence="6">
    <location>
        <begin position="395"/>
        <end position="416"/>
    </location>
</feature>
<feature type="transmembrane region" description="Helical" evidence="6">
    <location>
        <begin position="58"/>
        <end position="80"/>
    </location>
</feature>
<organism evidence="7">
    <name type="scientific">Desulfobacca acetoxidans</name>
    <dbReference type="NCBI Taxonomy" id="60893"/>
    <lineage>
        <taxon>Bacteria</taxon>
        <taxon>Pseudomonadati</taxon>
        <taxon>Thermodesulfobacteriota</taxon>
        <taxon>Desulfobaccia</taxon>
        <taxon>Desulfobaccales</taxon>
        <taxon>Desulfobaccaceae</taxon>
        <taxon>Desulfobacca</taxon>
    </lineage>
</organism>
<evidence type="ECO:0000313" key="7">
    <source>
        <dbReference type="EMBL" id="HGF33160.1"/>
    </source>
</evidence>
<dbReference type="PANTHER" id="PTHR30250">
    <property type="entry name" value="PST FAMILY PREDICTED COLANIC ACID TRANSPORTER"/>
    <property type="match status" value="1"/>
</dbReference>
<evidence type="ECO:0000256" key="4">
    <source>
        <dbReference type="ARBA" id="ARBA00022989"/>
    </source>
</evidence>
<feature type="transmembrane region" description="Helical" evidence="6">
    <location>
        <begin position="162"/>
        <end position="180"/>
    </location>
</feature>
<evidence type="ECO:0000256" key="1">
    <source>
        <dbReference type="ARBA" id="ARBA00004651"/>
    </source>
</evidence>
<reference evidence="7" key="1">
    <citation type="journal article" date="2020" name="mSystems">
        <title>Genome- and Community-Level Interaction Insights into Carbon Utilization and Element Cycling Functions of Hydrothermarchaeota in Hydrothermal Sediment.</title>
        <authorList>
            <person name="Zhou Z."/>
            <person name="Liu Y."/>
            <person name="Xu W."/>
            <person name="Pan J."/>
            <person name="Luo Z.H."/>
            <person name="Li M."/>
        </authorList>
    </citation>
    <scope>NUCLEOTIDE SEQUENCE [LARGE SCALE GENOMIC DNA]</scope>
    <source>
        <strain evidence="7">SpSt-897</strain>
    </source>
</reference>
<name>A0A7C3V6K7_9BACT</name>
<dbReference type="AlphaFoldDB" id="A0A7C3V6K7"/>
<feature type="transmembrane region" description="Helical" evidence="6">
    <location>
        <begin position="264"/>
        <end position="286"/>
    </location>
</feature>
<accession>A0A7C3V6K7</accession>
<feature type="transmembrane region" description="Helical" evidence="6">
    <location>
        <begin position="428"/>
        <end position="446"/>
    </location>
</feature>
<evidence type="ECO:0000256" key="6">
    <source>
        <dbReference type="SAM" id="Phobius"/>
    </source>
</evidence>
<gene>
    <name evidence="7" type="ORF">ENW96_02080</name>
</gene>
<dbReference type="PANTHER" id="PTHR30250:SF11">
    <property type="entry name" value="O-ANTIGEN TRANSPORTER-RELATED"/>
    <property type="match status" value="1"/>
</dbReference>
<comment type="subcellular location">
    <subcellularLocation>
        <location evidence="1">Cell membrane</location>
        <topology evidence="1">Multi-pass membrane protein</topology>
    </subcellularLocation>
</comment>
<keyword evidence="3 6" id="KW-0812">Transmembrane</keyword>
<dbReference type="InterPro" id="IPR050833">
    <property type="entry name" value="Poly_Biosynth_Transport"/>
</dbReference>
<feature type="transmembrane region" description="Helical" evidence="6">
    <location>
        <begin position="127"/>
        <end position="150"/>
    </location>
</feature>
<evidence type="ECO:0000256" key="5">
    <source>
        <dbReference type="ARBA" id="ARBA00023136"/>
    </source>
</evidence>
<feature type="transmembrane region" description="Helical" evidence="6">
    <location>
        <begin position="225"/>
        <end position="244"/>
    </location>
</feature>
<evidence type="ECO:0000256" key="3">
    <source>
        <dbReference type="ARBA" id="ARBA00022692"/>
    </source>
</evidence>
<comment type="caution">
    <text evidence="7">The sequence shown here is derived from an EMBL/GenBank/DDBJ whole genome shotgun (WGS) entry which is preliminary data.</text>
</comment>
<feature type="transmembrane region" description="Helical" evidence="6">
    <location>
        <begin position="369"/>
        <end position="389"/>
    </location>
</feature>
<keyword evidence="2" id="KW-1003">Cell membrane</keyword>
<feature type="transmembrane region" description="Helical" evidence="6">
    <location>
        <begin position="452"/>
        <end position="471"/>
    </location>
</feature>
<evidence type="ECO:0000256" key="2">
    <source>
        <dbReference type="ARBA" id="ARBA00022475"/>
    </source>
</evidence>
<keyword evidence="4 6" id="KW-1133">Transmembrane helix</keyword>
<feature type="transmembrane region" description="Helical" evidence="6">
    <location>
        <begin position="24"/>
        <end position="46"/>
    </location>
</feature>
<proteinExistence type="predicted"/>
<sequence>MNPVPDFSATPAPGGRSHRIVAKLASLLSARWFMEILQAFFFIYLARRSTSTYGEFMLAINLGTIIRLIAEFGLNVPLVGLLTKKAGDPGEVLTQLLVLKAGLLTMAYIGAVGFVNWQHYHSPLYEFALIIGLGYGLEALSTTFFTALQVQGRQLQEGKSRALAALLGYGYGFAAIYWGAPPLAIALFKPLETLVNLVGGRLLAGIKLRWRRLSLAGLGATLRRVLIFAVLEVTAILFNKANIFFLQRFAGSEGVAQYSATWQIVDGCSTIAATLILQSILFPLFVKFWEVDRQEVALLARASARWLLGAGLLLMMVLGAESDRIIPLIYGPKFGEAIWLQRYLVITIFFSLLHNLAGFLLISMRLERLLVMVYLAALAFNLAFCSVMIPRNPLWGAALAMILTKGAMALVTFGFIQRRLKVFPFEDLAVVALASLASLSLYWGGLFFLRRGWALLAAVLALLGLLQYFWAVRGPLRKKSKGAD</sequence>